<comment type="caution">
    <text evidence="1">The sequence shown here is derived from an EMBL/GenBank/DDBJ whole genome shotgun (WGS) entry which is preliminary data.</text>
</comment>
<sequence length="169" mass="19291">MCLFRSFLLTCPKVNTRSPITSRFRYVCEKYADRGDKGLYGTNPLEKASIDQWVEAEGQSFGPSSGALVFQLAFAPRMNIPQDQGVIKQNEEKLGKVLDIYEQRLGESRFLAGDEFTFADLSHLPNGDYLVNATDKGHLFTSRENVGRWWNEISDRESWKKVIEMRKSG</sequence>
<proteinExistence type="predicted"/>
<evidence type="ECO:0000313" key="2">
    <source>
        <dbReference type="Proteomes" id="UP000309997"/>
    </source>
</evidence>
<reference evidence="1 2" key="1">
    <citation type="journal article" date="2024" name="Plant Biotechnol. J.">
        <title>Genome and CRISPR/Cas9 system of a widespread forest tree (Populus alba) in the world.</title>
        <authorList>
            <person name="Liu Y.J."/>
            <person name="Jiang P.F."/>
            <person name="Han X.M."/>
            <person name="Li X.Y."/>
            <person name="Wang H.M."/>
            <person name="Wang Y.J."/>
            <person name="Wang X.X."/>
            <person name="Zeng Q.Y."/>
        </authorList>
    </citation>
    <scope>NUCLEOTIDE SEQUENCE [LARGE SCALE GENOMIC DNA]</scope>
    <source>
        <strain evidence="2">cv. PAL-ZL1</strain>
    </source>
</reference>
<organism evidence="1 2">
    <name type="scientific">Populus alba</name>
    <name type="common">White poplar</name>
    <dbReference type="NCBI Taxonomy" id="43335"/>
    <lineage>
        <taxon>Eukaryota</taxon>
        <taxon>Viridiplantae</taxon>
        <taxon>Streptophyta</taxon>
        <taxon>Embryophyta</taxon>
        <taxon>Tracheophyta</taxon>
        <taxon>Spermatophyta</taxon>
        <taxon>Magnoliopsida</taxon>
        <taxon>eudicotyledons</taxon>
        <taxon>Gunneridae</taxon>
        <taxon>Pentapetalae</taxon>
        <taxon>rosids</taxon>
        <taxon>fabids</taxon>
        <taxon>Malpighiales</taxon>
        <taxon>Salicaceae</taxon>
        <taxon>Saliceae</taxon>
        <taxon>Populus</taxon>
    </lineage>
</organism>
<dbReference type="Proteomes" id="UP000309997">
    <property type="component" value="Unassembled WGS sequence"/>
</dbReference>
<keyword evidence="2" id="KW-1185">Reference proteome</keyword>
<gene>
    <name evidence="1" type="ORF">D5086_004132</name>
</gene>
<evidence type="ECO:0000313" key="1">
    <source>
        <dbReference type="EMBL" id="KAL3603273.1"/>
    </source>
</evidence>
<dbReference type="EMBL" id="RCHU02000002">
    <property type="protein sequence ID" value="KAL3603273.1"/>
    <property type="molecule type" value="Genomic_DNA"/>
</dbReference>
<protein>
    <submittedName>
        <fullName evidence="1">Uncharacterized protein</fullName>
    </submittedName>
</protein>
<name>A0ACC4CQM7_POPAL</name>
<accession>A0ACC4CQM7</accession>